<protein>
    <submittedName>
        <fullName evidence="1">DNA-directed RNA polymerase II subunit RPB1</fullName>
    </submittedName>
</protein>
<gene>
    <name evidence="1" type="ORF">M6B38_310950</name>
</gene>
<dbReference type="GO" id="GO:0000428">
    <property type="term" value="C:DNA-directed RNA polymerase complex"/>
    <property type="evidence" value="ECO:0007669"/>
    <property type="project" value="UniProtKB-KW"/>
</dbReference>
<dbReference type="AlphaFoldDB" id="A0AAX6HGN6"/>
<proteinExistence type="predicted"/>
<dbReference type="Proteomes" id="UP001140949">
    <property type="component" value="Unassembled WGS sequence"/>
</dbReference>
<organism evidence="1 2">
    <name type="scientific">Iris pallida</name>
    <name type="common">Sweet iris</name>
    <dbReference type="NCBI Taxonomy" id="29817"/>
    <lineage>
        <taxon>Eukaryota</taxon>
        <taxon>Viridiplantae</taxon>
        <taxon>Streptophyta</taxon>
        <taxon>Embryophyta</taxon>
        <taxon>Tracheophyta</taxon>
        <taxon>Spermatophyta</taxon>
        <taxon>Magnoliopsida</taxon>
        <taxon>Liliopsida</taxon>
        <taxon>Asparagales</taxon>
        <taxon>Iridaceae</taxon>
        <taxon>Iridoideae</taxon>
        <taxon>Irideae</taxon>
        <taxon>Iris</taxon>
    </lineage>
</organism>
<reference evidence="1" key="1">
    <citation type="journal article" date="2023" name="GigaByte">
        <title>Genome assembly of the bearded iris, Iris pallida Lam.</title>
        <authorList>
            <person name="Bruccoleri R.E."/>
            <person name="Oakeley E.J."/>
            <person name="Faust A.M.E."/>
            <person name="Altorfer M."/>
            <person name="Dessus-Babus S."/>
            <person name="Burckhardt D."/>
            <person name="Oertli M."/>
            <person name="Naumann U."/>
            <person name="Petersen F."/>
            <person name="Wong J."/>
        </authorList>
    </citation>
    <scope>NUCLEOTIDE SEQUENCE</scope>
    <source>
        <strain evidence="1">GSM-AAB239-AS_SAM_17_03QT</strain>
    </source>
</reference>
<sequence>MVVLGLTTLRLRTRGRPSGLRASRICFSIQHRAELIEGMFPAVAAKLIRDSINDQKDRDRAGKPIQGWITPDQWNTMKARFEDPKYKEKSEKAKAARQHASKWCGGSIPMTEHFVVW</sequence>
<name>A0AAX6HGN6_IRIPA</name>
<keyword evidence="2" id="KW-1185">Reference proteome</keyword>
<reference evidence="1" key="2">
    <citation type="submission" date="2023-04" db="EMBL/GenBank/DDBJ databases">
        <authorList>
            <person name="Bruccoleri R.E."/>
            <person name="Oakeley E.J."/>
            <person name="Faust A.-M."/>
            <person name="Dessus-Babus S."/>
            <person name="Altorfer M."/>
            <person name="Burckhardt D."/>
            <person name="Oertli M."/>
            <person name="Naumann U."/>
            <person name="Petersen F."/>
            <person name="Wong J."/>
        </authorList>
    </citation>
    <scope>NUCLEOTIDE SEQUENCE</scope>
    <source>
        <strain evidence="1">GSM-AAB239-AS_SAM_17_03QT</strain>
        <tissue evidence="1">Leaf</tissue>
    </source>
</reference>
<accession>A0AAX6HGN6</accession>
<evidence type="ECO:0000313" key="2">
    <source>
        <dbReference type="Proteomes" id="UP001140949"/>
    </source>
</evidence>
<dbReference type="EMBL" id="JANAVB010009598">
    <property type="protein sequence ID" value="KAJ6839892.1"/>
    <property type="molecule type" value="Genomic_DNA"/>
</dbReference>
<keyword evidence="1" id="KW-0240">DNA-directed RNA polymerase</keyword>
<comment type="caution">
    <text evidence="1">The sequence shown here is derived from an EMBL/GenBank/DDBJ whole genome shotgun (WGS) entry which is preliminary data.</text>
</comment>
<keyword evidence="1" id="KW-0804">Transcription</keyword>
<evidence type="ECO:0000313" key="1">
    <source>
        <dbReference type="EMBL" id="KAJ6839892.1"/>
    </source>
</evidence>